<gene>
    <name evidence="2" type="ORF">ABH38_16445</name>
</gene>
<dbReference type="InterPro" id="IPR000073">
    <property type="entry name" value="AB_hydrolase_1"/>
</dbReference>
<keyword evidence="3" id="KW-1185">Reference proteome</keyword>
<evidence type="ECO:0000313" key="2">
    <source>
        <dbReference type="EMBL" id="KLO35278.1"/>
    </source>
</evidence>
<dbReference type="PANTHER" id="PTHR43798:SF33">
    <property type="entry name" value="HYDROLASE, PUTATIVE (AFU_ORTHOLOGUE AFUA_2G14860)-RELATED"/>
    <property type="match status" value="1"/>
</dbReference>
<dbReference type="EMBL" id="LDPR01000016">
    <property type="protein sequence ID" value="KLO35278.1"/>
    <property type="molecule type" value="Genomic_DNA"/>
</dbReference>
<dbReference type="Pfam" id="PF12697">
    <property type="entry name" value="Abhydrolase_6"/>
    <property type="match status" value="1"/>
</dbReference>
<feature type="domain" description="AB hydrolase-1" evidence="1">
    <location>
        <begin position="49"/>
        <end position="299"/>
    </location>
</feature>
<proteinExistence type="predicted"/>
<dbReference type="GO" id="GO:0046464">
    <property type="term" value="P:acylglycerol catabolic process"/>
    <property type="evidence" value="ECO:0007669"/>
    <property type="project" value="TreeGrafter"/>
</dbReference>
<dbReference type="PRINTS" id="PR00111">
    <property type="entry name" value="ABHYDROLASE"/>
</dbReference>
<organism evidence="2 3">
    <name type="scientific">Mycobacterium haemophilum</name>
    <dbReference type="NCBI Taxonomy" id="29311"/>
    <lineage>
        <taxon>Bacteria</taxon>
        <taxon>Bacillati</taxon>
        <taxon>Actinomycetota</taxon>
        <taxon>Actinomycetes</taxon>
        <taxon>Mycobacteriales</taxon>
        <taxon>Mycobacteriaceae</taxon>
        <taxon>Mycobacterium</taxon>
    </lineage>
</organism>
<sequence>MGGWRIGERYGGSVDGAWRTITWSHYEHQILIAGRELNYVDIGWLGPPVVLLHGHGSTWQYWLDVIALLCQRRRVIALDLPGFGASRAHPWRTVSMAGIVATIAEFLDRLDVAKCDLVGHSMGSIFALEVAVADPNRIRTLTLAGGPALSIVSMFQHPIRTAWQYPRLALTVIGDMITAGLPLPEFVLRGVSRYPWLRKIAFGAYVARPELLAPDLCTQLTKGVGAPAYFHVPVKARRYQPAPLELIRCPVMLVNGRDDNFVPPADVEAFTARLPDARRHIIDGAGHLVTVEYPVIFAELFIDFTCQSNCGPPDPAASLPPAIGD</sequence>
<dbReference type="PRINTS" id="PR00412">
    <property type="entry name" value="EPOXHYDRLASE"/>
</dbReference>
<dbReference type="InterPro" id="IPR000639">
    <property type="entry name" value="Epox_hydrolase-like"/>
</dbReference>
<evidence type="ECO:0000313" key="3">
    <source>
        <dbReference type="Proteomes" id="UP000036334"/>
    </source>
</evidence>
<comment type="caution">
    <text evidence="2">The sequence shown here is derived from an EMBL/GenBank/DDBJ whole genome shotgun (WGS) entry which is preliminary data.</text>
</comment>
<dbReference type="InterPro" id="IPR050266">
    <property type="entry name" value="AB_hydrolase_sf"/>
</dbReference>
<dbReference type="AlphaFoldDB" id="A0A0I9U2D3"/>
<accession>A0A0I9U2D3</accession>
<dbReference type="GO" id="GO:0047372">
    <property type="term" value="F:monoacylglycerol lipase activity"/>
    <property type="evidence" value="ECO:0007669"/>
    <property type="project" value="TreeGrafter"/>
</dbReference>
<reference evidence="2 3" key="1">
    <citation type="submission" date="2015-05" db="EMBL/GenBank/DDBJ databases">
        <title>Genome sequence of Mycobacterium haemophilum.</title>
        <authorList>
            <person name="Greninger A.L."/>
            <person name="Cunningham G."/>
            <person name="Miller S."/>
        </authorList>
    </citation>
    <scope>NUCLEOTIDE SEQUENCE [LARGE SCALE GENOMIC DNA]</scope>
    <source>
        <strain evidence="3">UC1</strain>
    </source>
</reference>
<dbReference type="PANTHER" id="PTHR43798">
    <property type="entry name" value="MONOACYLGLYCEROL LIPASE"/>
    <property type="match status" value="1"/>
</dbReference>
<dbReference type="STRING" id="1202450.B586_14110"/>
<evidence type="ECO:0000259" key="1">
    <source>
        <dbReference type="Pfam" id="PF12697"/>
    </source>
</evidence>
<protein>
    <recommendedName>
        <fullName evidence="1">AB hydrolase-1 domain-containing protein</fullName>
    </recommendedName>
</protein>
<name>A0A0I9U2D3_9MYCO</name>
<dbReference type="OrthoDB" id="5495375at2"/>
<dbReference type="RefSeq" id="WP_047315993.1">
    <property type="nucleotide sequence ID" value="NZ_LDPQ01000019.1"/>
</dbReference>
<dbReference type="Gene3D" id="3.40.50.1820">
    <property type="entry name" value="alpha/beta hydrolase"/>
    <property type="match status" value="1"/>
</dbReference>
<dbReference type="GO" id="GO:0016020">
    <property type="term" value="C:membrane"/>
    <property type="evidence" value="ECO:0007669"/>
    <property type="project" value="TreeGrafter"/>
</dbReference>
<dbReference type="Proteomes" id="UP000036334">
    <property type="component" value="Unassembled WGS sequence"/>
</dbReference>
<dbReference type="PATRIC" id="fig|29311.18.peg.1676"/>
<dbReference type="SUPFAM" id="SSF53474">
    <property type="entry name" value="alpha/beta-Hydrolases"/>
    <property type="match status" value="1"/>
</dbReference>
<dbReference type="InterPro" id="IPR029058">
    <property type="entry name" value="AB_hydrolase_fold"/>
</dbReference>